<dbReference type="InterPro" id="IPR000917">
    <property type="entry name" value="Sulfatase_N"/>
</dbReference>
<evidence type="ECO:0000256" key="3">
    <source>
        <dbReference type="ARBA" id="ARBA00022679"/>
    </source>
</evidence>
<dbReference type="RefSeq" id="WP_115184000.1">
    <property type="nucleotide sequence ID" value="NZ_CAMKUF010000003.1"/>
</dbReference>
<dbReference type="Gene3D" id="3.40.720.10">
    <property type="entry name" value="Alkaline Phosphatase, subunit A"/>
    <property type="match status" value="1"/>
</dbReference>
<keyword evidence="6 8" id="KW-0472">Membrane</keyword>
<protein>
    <submittedName>
        <fullName evidence="10">Phosphoethanolamine transferase ybiP</fullName>
        <ecNumber evidence="10">2.7.-.-</ecNumber>
    </submittedName>
</protein>
<sequence>MKTHTAILNKTHILATSPVARHFLLFVVVSLILIKAMGYGGTKGIDILFVSLSLLLLSAIPLTRYFLVIPYIIFCAIYAPVGVIYGPPSVPVVSALFQTNRAEAVEFLHAIPAGCYLLPSATLLTLFILARYSWQRPLPTKKILPFLVIFIVLLFARILTGGVENLKLVNFFSSLISSYQSYNQQIAEIEAGTHSQPSWNVDSAKSNEANYVIVVGESMRRDYMSLFGYPTPTTPFLDHVNGTFYSNYISTAPNTFESLPRTLALSDGKTHHIADNIITLAKAAGLHTYWFSNQGLIGQFDTPISKIAMFSDEHQFLKKGDYQSRNTDDDELLPLLQTALAHNGVGNLYVLHIMGSHSDFCERLGGEPPVFTSDNAELACYLSTYRKTDRFIEHAYQMLQETHSPFKLFYFSDHGLSHRDIDGKLYLRHGGNNRQNYEVPLLVLSDSDRQRTLIEDPHSAFDFLSLFAQQAGITLTQPQLHAAVTAQGTRHIFNGQEMVDFDQLANDPPELL</sequence>
<name>A0A380A7H5_9GAMM</name>
<dbReference type="SUPFAM" id="SSF53649">
    <property type="entry name" value="Alkaline phosphatase-like"/>
    <property type="match status" value="1"/>
</dbReference>
<dbReference type="Pfam" id="PF00884">
    <property type="entry name" value="Sulfatase"/>
    <property type="match status" value="1"/>
</dbReference>
<feature type="domain" description="Sulfatase N-terminal" evidence="9">
    <location>
        <begin position="210"/>
        <end position="473"/>
    </location>
</feature>
<dbReference type="GO" id="GO:0016776">
    <property type="term" value="F:phosphotransferase activity, phosphate group as acceptor"/>
    <property type="evidence" value="ECO:0007669"/>
    <property type="project" value="TreeGrafter"/>
</dbReference>
<comment type="similarity">
    <text evidence="7">Belongs to the phosphoethanolamine transferase family.</text>
</comment>
<dbReference type="AlphaFoldDB" id="A0A380A7H5"/>
<evidence type="ECO:0000313" key="10">
    <source>
        <dbReference type="EMBL" id="SUI75825.1"/>
    </source>
</evidence>
<evidence type="ECO:0000256" key="1">
    <source>
        <dbReference type="ARBA" id="ARBA00004651"/>
    </source>
</evidence>
<dbReference type="EC" id="2.7.-.-" evidence="10"/>
<keyword evidence="5 8" id="KW-1133">Transmembrane helix</keyword>
<reference evidence="10 11" key="1">
    <citation type="submission" date="2018-06" db="EMBL/GenBank/DDBJ databases">
        <authorList>
            <consortium name="Pathogen Informatics"/>
            <person name="Doyle S."/>
        </authorList>
    </citation>
    <scope>NUCLEOTIDE SEQUENCE [LARGE SCALE GENOMIC DNA]</scope>
    <source>
        <strain evidence="10 11">NCTC11544</strain>
    </source>
</reference>
<feature type="transmembrane region" description="Helical" evidence="8">
    <location>
        <begin position="40"/>
        <end position="58"/>
    </location>
</feature>
<dbReference type="Proteomes" id="UP000255529">
    <property type="component" value="Unassembled WGS sequence"/>
</dbReference>
<evidence type="ECO:0000256" key="2">
    <source>
        <dbReference type="ARBA" id="ARBA00022475"/>
    </source>
</evidence>
<dbReference type="EMBL" id="UGYN01000002">
    <property type="protein sequence ID" value="SUI75825.1"/>
    <property type="molecule type" value="Genomic_DNA"/>
</dbReference>
<accession>A0A380A7H5</accession>
<dbReference type="PANTHER" id="PTHR30443:SF4">
    <property type="entry name" value="PHOSPHOETHANOLAMINE TRANSFERASE OPGE-RELATED"/>
    <property type="match status" value="1"/>
</dbReference>
<dbReference type="CDD" id="cd16017">
    <property type="entry name" value="LptA"/>
    <property type="match status" value="1"/>
</dbReference>
<dbReference type="GO" id="GO:0005886">
    <property type="term" value="C:plasma membrane"/>
    <property type="evidence" value="ECO:0007669"/>
    <property type="project" value="UniProtKB-SubCell"/>
</dbReference>
<evidence type="ECO:0000313" key="11">
    <source>
        <dbReference type="Proteomes" id="UP000255529"/>
    </source>
</evidence>
<dbReference type="GO" id="GO:0009244">
    <property type="term" value="P:lipopolysaccharide core region biosynthetic process"/>
    <property type="evidence" value="ECO:0007669"/>
    <property type="project" value="TreeGrafter"/>
</dbReference>
<keyword evidence="3 10" id="KW-0808">Transferase</keyword>
<evidence type="ECO:0000256" key="5">
    <source>
        <dbReference type="ARBA" id="ARBA00022989"/>
    </source>
</evidence>
<feature type="transmembrane region" description="Helical" evidence="8">
    <location>
        <begin position="65"/>
        <end position="87"/>
    </location>
</feature>
<dbReference type="PANTHER" id="PTHR30443">
    <property type="entry name" value="INNER MEMBRANE PROTEIN"/>
    <property type="match status" value="1"/>
</dbReference>
<dbReference type="InterPro" id="IPR058130">
    <property type="entry name" value="PEA_transf_C"/>
</dbReference>
<organism evidence="10 11">
    <name type="scientific">Serratia quinivorans</name>
    <dbReference type="NCBI Taxonomy" id="137545"/>
    <lineage>
        <taxon>Bacteria</taxon>
        <taxon>Pseudomonadati</taxon>
        <taxon>Pseudomonadota</taxon>
        <taxon>Gammaproteobacteria</taxon>
        <taxon>Enterobacterales</taxon>
        <taxon>Yersiniaceae</taxon>
        <taxon>Serratia</taxon>
    </lineage>
</organism>
<keyword evidence="4 8" id="KW-0812">Transmembrane</keyword>
<dbReference type="InterPro" id="IPR017850">
    <property type="entry name" value="Alkaline_phosphatase_core_sf"/>
</dbReference>
<feature type="transmembrane region" description="Helical" evidence="8">
    <location>
        <begin position="107"/>
        <end position="131"/>
    </location>
</feature>
<feature type="transmembrane region" description="Helical" evidence="8">
    <location>
        <begin position="143"/>
        <end position="163"/>
    </location>
</feature>
<evidence type="ECO:0000256" key="8">
    <source>
        <dbReference type="SAM" id="Phobius"/>
    </source>
</evidence>
<comment type="subcellular location">
    <subcellularLocation>
        <location evidence="1">Cell membrane</location>
        <topology evidence="1">Multi-pass membrane protein</topology>
    </subcellularLocation>
</comment>
<gene>
    <name evidence="10" type="primary">ybiP</name>
    <name evidence="10" type="ORF">NCTC11544_03681</name>
</gene>
<keyword evidence="2" id="KW-1003">Cell membrane</keyword>
<evidence type="ECO:0000259" key="9">
    <source>
        <dbReference type="Pfam" id="PF00884"/>
    </source>
</evidence>
<evidence type="ECO:0000256" key="6">
    <source>
        <dbReference type="ARBA" id="ARBA00023136"/>
    </source>
</evidence>
<evidence type="ECO:0000256" key="7">
    <source>
        <dbReference type="ARBA" id="ARBA00038481"/>
    </source>
</evidence>
<proteinExistence type="inferred from homology"/>
<dbReference type="InterPro" id="IPR040423">
    <property type="entry name" value="PEA_transferase"/>
</dbReference>
<evidence type="ECO:0000256" key="4">
    <source>
        <dbReference type="ARBA" id="ARBA00022692"/>
    </source>
</evidence>
<feature type="transmembrane region" description="Helical" evidence="8">
    <location>
        <begin position="12"/>
        <end position="34"/>
    </location>
</feature>